<keyword evidence="2" id="KW-0648">Protein biosynthesis</keyword>
<dbReference type="NCBIfam" id="TIGR00231">
    <property type="entry name" value="small_GTP"/>
    <property type="match status" value="1"/>
</dbReference>
<evidence type="ECO:0000256" key="2">
    <source>
        <dbReference type="ARBA" id="ARBA00022917"/>
    </source>
</evidence>
<sequence length="636" mass="70099">MNVTLGILAQVDGGKTTLSEQLLYRGGALRSVGRVDDGGACMDFTAVERARGITVFSAQAVFSHGDNRYFLLDTPGHGDFSPEMERCLAALDAAILVIGASLPIPARTERLWQLLERRGIPVLCFLNKTDLAGADPDGVLEQLHRWGDGFCEFWDGLTDAVREQVAMTDDALLESYLEGTLDDGACWEGAGRAFRERRLFPVYRGSALKGEGIDELLDGLDRLCRTDYDPNGPLNLLAYQIRRDKQERVCCCKVLSGTLRPRQTVNGEKVHQLRRQMGGKWEQIAEAQAGELVSVTGLSDLRAGDRAGETLLHREPSAPPPLLVEVRADVAPTRLLEIFLQLEDEEPTLAVRWNEGLHQLHVAVAGEMQLDVLTQTVKERYDLDVTFGEPAVAYRETIAKPVRGCGHFEPLRHYAEVQLLLEPNPRGAGVTFESRCSTDDLALNWQRLIETHVLEKAHVGAMLGAPLTDVHVVLLGGRAHDKHTEGGDFRRAVYRAIRHGLFHAENLVLEPWYRFTIQADPSTAAKLQTEISRMGGVCDLPETVGAWTRLTGRCPVAPMLSFSREFATKTRGGGSLQLEPDGYEVCPDGEAVAAASGYDRERDTENPADSIFCSHGAGHSVSWREAANHMHVTVRE</sequence>
<dbReference type="GO" id="GO:0032790">
    <property type="term" value="P:ribosome disassembly"/>
    <property type="evidence" value="ECO:0007669"/>
    <property type="project" value="TreeGrafter"/>
</dbReference>
<evidence type="ECO:0000256" key="1">
    <source>
        <dbReference type="ARBA" id="ARBA00022741"/>
    </source>
</evidence>
<dbReference type="InterPro" id="IPR027417">
    <property type="entry name" value="P-loop_NTPase"/>
</dbReference>
<dbReference type="InterPro" id="IPR020568">
    <property type="entry name" value="Ribosomal_Su5_D2-typ_SF"/>
</dbReference>
<dbReference type="InterPro" id="IPR035647">
    <property type="entry name" value="EFG_III/V"/>
</dbReference>
<dbReference type="SUPFAM" id="SSF52540">
    <property type="entry name" value="P-loop containing nucleoside triphosphate hydrolases"/>
    <property type="match status" value="1"/>
</dbReference>
<dbReference type="SUPFAM" id="SSF54211">
    <property type="entry name" value="Ribosomal protein S5 domain 2-like"/>
    <property type="match status" value="1"/>
</dbReference>
<dbReference type="Pfam" id="PF00009">
    <property type="entry name" value="GTP_EFTU"/>
    <property type="match status" value="1"/>
</dbReference>
<dbReference type="EMBL" id="DVJJ01000041">
    <property type="protein sequence ID" value="HIS64163.1"/>
    <property type="molecule type" value="Genomic_DNA"/>
</dbReference>
<dbReference type="Gene3D" id="3.30.230.10">
    <property type="match status" value="1"/>
</dbReference>
<dbReference type="GO" id="GO:0005525">
    <property type="term" value="F:GTP binding"/>
    <property type="evidence" value="ECO:0007669"/>
    <property type="project" value="UniProtKB-KW"/>
</dbReference>
<protein>
    <submittedName>
        <fullName evidence="5">TetM/TetW/TetO/TetS family tetracycline resistance ribosomal protection protein</fullName>
    </submittedName>
</protein>
<dbReference type="InterPro" id="IPR041095">
    <property type="entry name" value="EFG_II"/>
</dbReference>
<evidence type="ECO:0000313" key="6">
    <source>
        <dbReference type="Proteomes" id="UP000886741"/>
    </source>
</evidence>
<comment type="caution">
    <text evidence="5">The sequence shown here is derived from an EMBL/GenBank/DDBJ whole genome shotgun (WGS) entry which is preliminary data.</text>
</comment>
<dbReference type="InterPro" id="IPR053905">
    <property type="entry name" value="EF-G-like_DII"/>
</dbReference>
<dbReference type="SUPFAM" id="SSF50447">
    <property type="entry name" value="Translation proteins"/>
    <property type="match status" value="1"/>
</dbReference>
<dbReference type="InterPro" id="IPR000640">
    <property type="entry name" value="EFG_V-like"/>
</dbReference>
<reference evidence="5" key="1">
    <citation type="submission" date="2020-10" db="EMBL/GenBank/DDBJ databases">
        <authorList>
            <person name="Gilroy R."/>
        </authorList>
    </citation>
    <scope>NUCLEOTIDE SEQUENCE</scope>
    <source>
        <strain evidence="5">ChiBcec16-1751</strain>
    </source>
</reference>
<dbReference type="Pfam" id="PF03764">
    <property type="entry name" value="EFG_IV"/>
    <property type="match status" value="1"/>
</dbReference>
<dbReference type="Pfam" id="PF00679">
    <property type="entry name" value="EFG_C"/>
    <property type="match status" value="1"/>
</dbReference>
<gene>
    <name evidence="5" type="ORF">IAA83_02180</name>
</gene>
<evidence type="ECO:0000259" key="4">
    <source>
        <dbReference type="PROSITE" id="PS51722"/>
    </source>
</evidence>
<dbReference type="InterPro" id="IPR005517">
    <property type="entry name" value="Transl_elong_EFG/EF2_IV"/>
</dbReference>
<name>A0A9D1JSX1_9FIRM</name>
<dbReference type="InterPro" id="IPR009000">
    <property type="entry name" value="Transl_B-barrel_sf"/>
</dbReference>
<reference evidence="5" key="2">
    <citation type="journal article" date="2021" name="PeerJ">
        <title>Extensive microbial diversity within the chicken gut microbiome revealed by metagenomics and culture.</title>
        <authorList>
            <person name="Gilroy R."/>
            <person name="Ravi A."/>
            <person name="Getino M."/>
            <person name="Pursley I."/>
            <person name="Horton D.L."/>
            <person name="Alikhan N.F."/>
            <person name="Baker D."/>
            <person name="Gharbi K."/>
            <person name="Hall N."/>
            <person name="Watson M."/>
            <person name="Adriaenssens E.M."/>
            <person name="Foster-Nyarko E."/>
            <person name="Jarju S."/>
            <person name="Secka A."/>
            <person name="Antonio M."/>
            <person name="Oren A."/>
            <person name="Chaudhuri R.R."/>
            <person name="La Ragione R."/>
            <person name="Hildebrand F."/>
            <person name="Pallen M.J."/>
        </authorList>
    </citation>
    <scope>NUCLEOTIDE SEQUENCE</scope>
    <source>
        <strain evidence="5">ChiBcec16-1751</strain>
    </source>
</reference>
<accession>A0A9D1JSX1</accession>
<proteinExistence type="predicted"/>
<dbReference type="SMART" id="SM00889">
    <property type="entry name" value="EFG_IV"/>
    <property type="match status" value="1"/>
</dbReference>
<dbReference type="Gene3D" id="3.30.70.870">
    <property type="entry name" value="Elongation Factor G (Translational Gtpase), domain 3"/>
    <property type="match status" value="1"/>
</dbReference>
<dbReference type="Gene3D" id="3.30.70.240">
    <property type="match status" value="1"/>
</dbReference>
<organism evidence="5 6">
    <name type="scientific">Candidatus Avoscillospira avistercoris</name>
    <dbReference type="NCBI Taxonomy" id="2840707"/>
    <lineage>
        <taxon>Bacteria</taxon>
        <taxon>Bacillati</taxon>
        <taxon>Bacillota</taxon>
        <taxon>Clostridia</taxon>
        <taxon>Eubacteriales</taxon>
        <taxon>Oscillospiraceae</taxon>
        <taxon>Oscillospiraceae incertae sedis</taxon>
        <taxon>Candidatus Avoscillospira</taxon>
    </lineage>
</organism>
<dbReference type="PROSITE" id="PS00301">
    <property type="entry name" value="G_TR_1"/>
    <property type="match status" value="1"/>
</dbReference>
<dbReference type="PRINTS" id="PR00315">
    <property type="entry name" value="ELONGATNFCT"/>
</dbReference>
<dbReference type="Proteomes" id="UP000886741">
    <property type="component" value="Unassembled WGS sequence"/>
</dbReference>
<dbReference type="AlphaFoldDB" id="A0A9D1JSX1"/>
<evidence type="ECO:0000313" key="5">
    <source>
        <dbReference type="EMBL" id="HIS64163.1"/>
    </source>
</evidence>
<dbReference type="InterPro" id="IPR005225">
    <property type="entry name" value="Small_GTP-bd"/>
</dbReference>
<dbReference type="Pfam" id="PF14492">
    <property type="entry name" value="EFG_III"/>
    <property type="match status" value="1"/>
</dbReference>
<dbReference type="Gene3D" id="2.40.30.10">
    <property type="entry name" value="Translation factors"/>
    <property type="match status" value="1"/>
</dbReference>
<keyword evidence="1" id="KW-0547">Nucleotide-binding</keyword>
<dbReference type="InterPro" id="IPR000795">
    <property type="entry name" value="T_Tr_GTP-bd_dom"/>
</dbReference>
<dbReference type="Pfam" id="PF22042">
    <property type="entry name" value="EF-G_D2"/>
    <property type="match status" value="1"/>
</dbReference>
<dbReference type="SUPFAM" id="SSF54980">
    <property type="entry name" value="EF-G C-terminal domain-like"/>
    <property type="match status" value="2"/>
</dbReference>
<dbReference type="PROSITE" id="PS51722">
    <property type="entry name" value="G_TR_2"/>
    <property type="match status" value="1"/>
</dbReference>
<dbReference type="Gene3D" id="3.40.50.300">
    <property type="entry name" value="P-loop containing nucleotide triphosphate hydrolases"/>
    <property type="match status" value="1"/>
</dbReference>
<feature type="domain" description="Tr-type G" evidence="4">
    <location>
        <begin position="1"/>
        <end position="228"/>
    </location>
</feature>
<dbReference type="PANTHER" id="PTHR43261">
    <property type="entry name" value="TRANSLATION ELONGATION FACTOR G-RELATED"/>
    <property type="match status" value="1"/>
</dbReference>
<dbReference type="GO" id="GO:0006412">
    <property type="term" value="P:translation"/>
    <property type="evidence" value="ECO:0007669"/>
    <property type="project" value="UniProtKB-KW"/>
</dbReference>
<dbReference type="InterPro" id="IPR031157">
    <property type="entry name" value="G_TR_CS"/>
</dbReference>
<dbReference type="PANTHER" id="PTHR43261:SF1">
    <property type="entry name" value="RIBOSOME-RELEASING FACTOR 2, MITOCHONDRIAL"/>
    <property type="match status" value="1"/>
</dbReference>
<dbReference type="InterPro" id="IPR014721">
    <property type="entry name" value="Ribsml_uS5_D2-typ_fold_subgr"/>
</dbReference>
<dbReference type="GO" id="GO:0003924">
    <property type="term" value="F:GTPase activity"/>
    <property type="evidence" value="ECO:0007669"/>
    <property type="project" value="InterPro"/>
</dbReference>
<evidence type="ECO:0000256" key="3">
    <source>
        <dbReference type="ARBA" id="ARBA00023134"/>
    </source>
</evidence>
<keyword evidence="3" id="KW-0342">GTP-binding</keyword>